<evidence type="ECO:0000256" key="6">
    <source>
        <dbReference type="SAM" id="Phobius"/>
    </source>
</evidence>
<keyword evidence="8" id="KW-1185">Reference proteome</keyword>
<feature type="transmembrane region" description="Helical" evidence="6">
    <location>
        <begin position="175"/>
        <end position="197"/>
    </location>
</feature>
<dbReference type="Proteomes" id="UP000186601">
    <property type="component" value="Unassembled WGS sequence"/>
</dbReference>
<dbReference type="STRING" id="98765.A0A2R6P1V3"/>
<comment type="subcellular location">
    <subcellularLocation>
        <location evidence="1">Membrane</location>
        <topology evidence="1">Multi-pass membrane protein</topology>
    </subcellularLocation>
</comment>
<accession>A0A2R6P1V3</accession>
<evidence type="ECO:0000256" key="4">
    <source>
        <dbReference type="ARBA" id="ARBA00023136"/>
    </source>
</evidence>
<proteinExistence type="predicted"/>
<evidence type="ECO:0008006" key="9">
    <source>
        <dbReference type="Google" id="ProtNLM"/>
    </source>
</evidence>
<keyword evidence="2 6" id="KW-0812">Transmembrane</keyword>
<dbReference type="InterPro" id="IPR040254">
    <property type="entry name" value="Ecm3-like"/>
</dbReference>
<dbReference type="InterPro" id="IPR004776">
    <property type="entry name" value="Mem_transp_PIN-like"/>
</dbReference>
<reference evidence="7 8" key="1">
    <citation type="submission" date="2018-02" db="EMBL/GenBank/DDBJ databases">
        <title>Genome sequence of the basidiomycete white-rot fungus Phlebia centrifuga.</title>
        <authorList>
            <person name="Granchi Z."/>
            <person name="Peng M."/>
            <person name="de Vries R.P."/>
            <person name="Hilden K."/>
            <person name="Makela M.R."/>
            <person name="Grigoriev I."/>
            <person name="Riley R."/>
        </authorList>
    </citation>
    <scope>NUCLEOTIDE SEQUENCE [LARGE SCALE GENOMIC DNA]</scope>
    <source>
        <strain evidence="7 8">FBCC195</strain>
    </source>
</reference>
<keyword evidence="3 6" id="KW-1133">Transmembrane helix</keyword>
<dbReference type="GO" id="GO:0055085">
    <property type="term" value="P:transmembrane transport"/>
    <property type="evidence" value="ECO:0007669"/>
    <property type="project" value="InterPro"/>
</dbReference>
<feature type="transmembrane region" description="Helical" evidence="6">
    <location>
        <begin position="229"/>
        <end position="251"/>
    </location>
</feature>
<dbReference type="Pfam" id="PF03547">
    <property type="entry name" value="Mem_trans"/>
    <property type="match status" value="1"/>
</dbReference>
<sequence>MIAWDFVGPEVEDEERREMLRLKQQTVFRNWRTMPSTFSSFLKHYCQNGESIVEEHASGEDLHEKSFQEKYDGESVPSQAPSCLSSRTLNRNLNVSFAGVATILPRESESVRSAEDIITVSRVMSPAPSLTQADTLTQVEQHSSRGGTAKEVHFHEPSPPPHQSMMRRLLLNFRTFALGLLSPASLSVILAFPIALITPLKGLLVSLPNSPIPNAPDGQPPLAFIMDTASFVGAASVPLGLICLGSALARLKVPMNAWKTMPLGSILSLAVGKIVLMPVLGVLICQGLTNVGVIDKDDKVLRFVCIYIKTIDLIDDVLAVAVA</sequence>
<evidence type="ECO:0000256" key="3">
    <source>
        <dbReference type="ARBA" id="ARBA00022989"/>
    </source>
</evidence>
<gene>
    <name evidence="7" type="ORF">PHLCEN_2v5613</name>
</gene>
<evidence type="ECO:0000256" key="5">
    <source>
        <dbReference type="SAM" id="MobiDB-lite"/>
    </source>
</evidence>
<dbReference type="PANTHER" id="PTHR31274:SF1">
    <property type="entry name" value="AGL149CP"/>
    <property type="match status" value="1"/>
</dbReference>
<protein>
    <recommendedName>
        <fullName evidence="9">PIN-like protein</fullName>
    </recommendedName>
</protein>
<name>A0A2R6P1V3_9APHY</name>
<feature type="transmembrane region" description="Helical" evidence="6">
    <location>
        <begin position="263"/>
        <end position="284"/>
    </location>
</feature>
<comment type="caution">
    <text evidence="7">The sequence shown here is derived from an EMBL/GenBank/DDBJ whole genome shotgun (WGS) entry which is preliminary data.</text>
</comment>
<keyword evidence="4 6" id="KW-0472">Membrane</keyword>
<feature type="region of interest" description="Disordered" evidence="5">
    <location>
        <begin position="141"/>
        <end position="161"/>
    </location>
</feature>
<evidence type="ECO:0000256" key="1">
    <source>
        <dbReference type="ARBA" id="ARBA00004141"/>
    </source>
</evidence>
<evidence type="ECO:0000256" key="2">
    <source>
        <dbReference type="ARBA" id="ARBA00022692"/>
    </source>
</evidence>
<organism evidence="7 8">
    <name type="scientific">Hermanssonia centrifuga</name>
    <dbReference type="NCBI Taxonomy" id="98765"/>
    <lineage>
        <taxon>Eukaryota</taxon>
        <taxon>Fungi</taxon>
        <taxon>Dikarya</taxon>
        <taxon>Basidiomycota</taxon>
        <taxon>Agaricomycotina</taxon>
        <taxon>Agaricomycetes</taxon>
        <taxon>Polyporales</taxon>
        <taxon>Meruliaceae</taxon>
        <taxon>Hermanssonia</taxon>
    </lineage>
</organism>
<evidence type="ECO:0000313" key="7">
    <source>
        <dbReference type="EMBL" id="PSR83799.1"/>
    </source>
</evidence>
<evidence type="ECO:0000313" key="8">
    <source>
        <dbReference type="Proteomes" id="UP000186601"/>
    </source>
</evidence>
<dbReference type="OrthoDB" id="435607at2759"/>
<dbReference type="PANTHER" id="PTHR31274">
    <property type="entry name" value="PROTEIN ECM3"/>
    <property type="match status" value="1"/>
</dbReference>
<dbReference type="AlphaFoldDB" id="A0A2R6P1V3"/>
<dbReference type="GO" id="GO:0016020">
    <property type="term" value="C:membrane"/>
    <property type="evidence" value="ECO:0007669"/>
    <property type="project" value="UniProtKB-SubCell"/>
</dbReference>
<dbReference type="EMBL" id="MLYV02000551">
    <property type="protein sequence ID" value="PSR83799.1"/>
    <property type="molecule type" value="Genomic_DNA"/>
</dbReference>